<evidence type="ECO:0000313" key="2">
    <source>
        <dbReference type="EMBL" id="VDP39123.1"/>
    </source>
</evidence>
<dbReference type="AlphaFoldDB" id="A0A183MZ55"/>
<gene>
    <name evidence="2" type="ORF">SMRZ_LOCUS21330</name>
</gene>
<feature type="region of interest" description="Disordered" evidence="1">
    <location>
        <begin position="49"/>
        <end position="74"/>
    </location>
</feature>
<proteinExistence type="predicted"/>
<organism evidence="2 3">
    <name type="scientific">Schistosoma margrebowiei</name>
    <dbReference type="NCBI Taxonomy" id="48269"/>
    <lineage>
        <taxon>Eukaryota</taxon>
        <taxon>Metazoa</taxon>
        <taxon>Spiralia</taxon>
        <taxon>Lophotrochozoa</taxon>
        <taxon>Platyhelminthes</taxon>
        <taxon>Trematoda</taxon>
        <taxon>Digenea</taxon>
        <taxon>Strigeidida</taxon>
        <taxon>Schistosomatoidea</taxon>
        <taxon>Schistosomatidae</taxon>
        <taxon>Schistosoma</taxon>
    </lineage>
</organism>
<sequence length="74" mass="8660">MKTDMRRMNNNWIEVERKAQDKVGWRMLVGGLCSIDVRLVCFLSYTTTTTTTNNNNNNNNNSNNNDNKLLTFHY</sequence>
<keyword evidence="3" id="KW-1185">Reference proteome</keyword>
<dbReference type="EMBL" id="UZAI01018661">
    <property type="protein sequence ID" value="VDP39123.1"/>
    <property type="molecule type" value="Genomic_DNA"/>
</dbReference>
<evidence type="ECO:0000313" key="3">
    <source>
        <dbReference type="Proteomes" id="UP000277204"/>
    </source>
</evidence>
<reference evidence="2 3" key="1">
    <citation type="submission" date="2018-11" db="EMBL/GenBank/DDBJ databases">
        <authorList>
            <consortium name="Pathogen Informatics"/>
        </authorList>
    </citation>
    <scope>NUCLEOTIDE SEQUENCE [LARGE SCALE GENOMIC DNA]</scope>
    <source>
        <strain evidence="2 3">Zambia</strain>
    </source>
</reference>
<feature type="compositionally biased region" description="Low complexity" evidence="1">
    <location>
        <begin position="49"/>
        <end position="67"/>
    </location>
</feature>
<accession>A0A183MZ55</accession>
<protein>
    <submittedName>
        <fullName evidence="2">Uncharacterized protein</fullName>
    </submittedName>
</protein>
<evidence type="ECO:0000256" key="1">
    <source>
        <dbReference type="SAM" id="MobiDB-lite"/>
    </source>
</evidence>
<name>A0A183MZ55_9TREM</name>
<dbReference type="Proteomes" id="UP000277204">
    <property type="component" value="Unassembled WGS sequence"/>
</dbReference>